<evidence type="ECO:0000256" key="1">
    <source>
        <dbReference type="ARBA" id="ARBA00022448"/>
    </source>
</evidence>
<dbReference type="GO" id="GO:0005524">
    <property type="term" value="F:ATP binding"/>
    <property type="evidence" value="ECO:0007669"/>
    <property type="project" value="UniProtKB-KW"/>
</dbReference>
<dbReference type="Proteomes" id="UP000625574">
    <property type="component" value="Unassembled WGS sequence"/>
</dbReference>
<dbReference type="InterPro" id="IPR003593">
    <property type="entry name" value="AAA+_ATPase"/>
</dbReference>
<evidence type="ECO:0000256" key="2">
    <source>
        <dbReference type="ARBA" id="ARBA00022741"/>
    </source>
</evidence>
<evidence type="ECO:0000259" key="5">
    <source>
        <dbReference type="PROSITE" id="PS50893"/>
    </source>
</evidence>
<dbReference type="RefSeq" id="WP_198736662.1">
    <property type="nucleotide sequence ID" value="NZ_JAEIOT010000011.1"/>
</dbReference>
<keyword evidence="7" id="KW-1185">Reference proteome</keyword>
<dbReference type="PROSITE" id="PS50893">
    <property type="entry name" value="ABC_TRANSPORTER_2"/>
    <property type="match status" value="1"/>
</dbReference>
<organism evidence="6 7">
    <name type="scientific">Corynebacterium marambiense</name>
    <dbReference type="NCBI Taxonomy" id="2765364"/>
    <lineage>
        <taxon>Bacteria</taxon>
        <taxon>Bacillati</taxon>
        <taxon>Actinomycetota</taxon>
        <taxon>Actinomycetes</taxon>
        <taxon>Mycobacteriales</taxon>
        <taxon>Corynebacteriaceae</taxon>
        <taxon>Corynebacterium</taxon>
    </lineage>
</organism>
<dbReference type="CDD" id="cd03255">
    <property type="entry name" value="ABC_MJ0796_LolCDE_FtsE"/>
    <property type="match status" value="1"/>
</dbReference>
<dbReference type="SUPFAM" id="SSF52540">
    <property type="entry name" value="P-loop containing nucleoside triphosphate hydrolases"/>
    <property type="match status" value="1"/>
</dbReference>
<keyword evidence="1" id="KW-0813">Transport</keyword>
<keyword evidence="3 6" id="KW-0067">ATP-binding</keyword>
<dbReference type="InterPro" id="IPR017911">
    <property type="entry name" value="MacB-like_ATP-bd"/>
</dbReference>
<evidence type="ECO:0000313" key="6">
    <source>
        <dbReference type="EMBL" id="MBI9001196.1"/>
    </source>
</evidence>
<reference evidence="6 7" key="1">
    <citation type="submission" date="2020-12" db="EMBL/GenBank/DDBJ databases">
        <title>Genome public.</title>
        <authorList>
            <person name="Sun Q."/>
        </authorList>
    </citation>
    <scope>NUCLEOTIDE SEQUENCE [LARGE SCALE GENOMIC DNA]</scope>
    <source>
        <strain evidence="6 7">CCM 8864</strain>
    </source>
</reference>
<keyword evidence="2" id="KW-0547">Nucleotide-binding</keyword>
<dbReference type="EMBL" id="JAEIOT010000011">
    <property type="protein sequence ID" value="MBI9001196.1"/>
    <property type="molecule type" value="Genomic_DNA"/>
</dbReference>
<evidence type="ECO:0000256" key="3">
    <source>
        <dbReference type="ARBA" id="ARBA00022840"/>
    </source>
</evidence>
<dbReference type="Gene3D" id="3.40.50.300">
    <property type="entry name" value="P-loop containing nucleotide triphosphate hydrolases"/>
    <property type="match status" value="1"/>
</dbReference>
<dbReference type="PROSITE" id="PS00211">
    <property type="entry name" value="ABC_TRANSPORTER_1"/>
    <property type="match status" value="1"/>
</dbReference>
<dbReference type="InterPro" id="IPR017871">
    <property type="entry name" value="ABC_transporter-like_CS"/>
</dbReference>
<dbReference type="SMART" id="SM00382">
    <property type="entry name" value="AAA"/>
    <property type="match status" value="1"/>
</dbReference>
<dbReference type="Pfam" id="PF00005">
    <property type="entry name" value="ABC_tran"/>
    <property type="match status" value="1"/>
</dbReference>
<evidence type="ECO:0000256" key="4">
    <source>
        <dbReference type="SAM" id="MobiDB-lite"/>
    </source>
</evidence>
<feature type="domain" description="ABC transporter" evidence="5">
    <location>
        <begin position="20"/>
        <end position="264"/>
    </location>
</feature>
<protein>
    <submittedName>
        <fullName evidence="6">ABC transporter ATP-binding protein</fullName>
    </submittedName>
</protein>
<name>A0ABS0VWP3_9CORY</name>
<dbReference type="InterPro" id="IPR027417">
    <property type="entry name" value="P-loop_NTPase"/>
</dbReference>
<gene>
    <name evidence="6" type="ORF">JDV76_09500</name>
</gene>
<feature type="region of interest" description="Disordered" evidence="4">
    <location>
        <begin position="236"/>
        <end position="268"/>
    </location>
</feature>
<proteinExistence type="predicted"/>
<dbReference type="PANTHER" id="PTHR24220">
    <property type="entry name" value="IMPORT ATP-BINDING PROTEIN"/>
    <property type="match status" value="1"/>
</dbReference>
<evidence type="ECO:0000313" key="7">
    <source>
        <dbReference type="Proteomes" id="UP000625574"/>
    </source>
</evidence>
<feature type="compositionally biased region" description="Basic and acidic residues" evidence="4">
    <location>
        <begin position="236"/>
        <end position="250"/>
    </location>
</feature>
<dbReference type="InterPro" id="IPR003439">
    <property type="entry name" value="ABC_transporter-like_ATP-bd"/>
</dbReference>
<accession>A0ABS0VWP3</accession>
<dbReference type="InterPro" id="IPR015854">
    <property type="entry name" value="ABC_transpr_LolD-like"/>
</dbReference>
<sequence>MTPTVVFDASNQYDPVLTASRLTQIFGSDEAQVRALDNVSVTLPRGRWTTIMGPSGSGKTTLLHCLSGLSVPNSGTVTLHGTGPGNRRERNTVLSSLSENQRAKLRRTRIGVIFQEFNLVPVLTVRDNIRLPMRLAHSRIDQGWYDEITGRLGLSQRLKHLPHQLSGGQQQRVAIARALLARPDIIFADEPTGSLDSETGAEVLSLFRQLVDQFGQTLTVVTHDPAAAERGDHLITMRDGRVTDSHDTRRPAARSGNPRHAADGGGSA</sequence>
<comment type="caution">
    <text evidence="6">The sequence shown here is derived from an EMBL/GenBank/DDBJ whole genome shotgun (WGS) entry which is preliminary data.</text>
</comment>
<dbReference type="PANTHER" id="PTHR24220:SF685">
    <property type="entry name" value="ABC TRANSPORTER RELATED"/>
    <property type="match status" value="1"/>
</dbReference>